<evidence type="ECO:0000256" key="5">
    <source>
        <dbReference type="ARBA" id="ARBA00023270"/>
    </source>
</evidence>
<dbReference type="Proteomes" id="UP000218267">
    <property type="component" value="Chromosome"/>
</dbReference>
<evidence type="ECO:0000256" key="4">
    <source>
        <dbReference type="ARBA" id="ARBA00023239"/>
    </source>
</evidence>
<evidence type="ECO:0000256" key="7">
    <source>
        <dbReference type="NCBIfam" id="TIGR00126"/>
    </source>
</evidence>
<dbReference type="AlphaFoldDB" id="A0A1Y1CLL7"/>
<dbReference type="GO" id="GO:0004139">
    <property type="term" value="F:deoxyribose-phosphate aldolase activity"/>
    <property type="evidence" value="ECO:0007669"/>
    <property type="project" value="UniProtKB-UniRule"/>
</dbReference>
<dbReference type="EMBL" id="AP018042">
    <property type="protein sequence ID" value="BAX80151.1"/>
    <property type="molecule type" value="Genomic_DNA"/>
</dbReference>
<organism evidence="8 9">
    <name type="scientific">Labilibaculum antarcticum</name>
    <dbReference type="NCBI Taxonomy" id="1717717"/>
    <lineage>
        <taxon>Bacteria</taxon>
        <taxon>Pseudomonadati</taxon>
        <taxon>Bacteroidota</taxon>
        <taxon>Bacteroidia</taxon>
        <taxon>Marinilabiliales</taxon>
        <taxon>Marinifilaceae</taxon>
        <taxon>Labilibaculum</taxon>
    </lineage>
</organism>
<dbReference type="SUPFAM" id="SSF51569">
    <property type="entry name" value="Aldolase"/>
    <property type="match status" value="1"/>
</dbReference>
<dbReference type="CDD" id="cd00959">
    <property type="entry name" value="DeoC"/>
    <property type="match status" value="1"/>
</dbReference>
<dbReference type="Pfam" id="PF01791">
    <property type="entry name" value="DeoC"/>
    <property type="match status" value="1"/>
</dbReference>
<dbReference type="NCBIfam" id="TIGR00126">
    <property type="entry name" value="deoC"/>
    <property type="match status" value="1"/>
</dbReference>
<evidence type="ECO:0000313" key="9">
    <source>
        <dbReference type="Proteomes" id="UP000218267"/>
    </source>
</evidence>
<evidence type="ECO:0000256" key="2">
    <source>
        <dbReference type="ARBA" id="ARBA00009473"/>
    </source>
</evidence>
<reference evidence="8 9" key="1">
    <citation type="journal article" date="2018" name="Mar. Genomics">
        <title>Complete genome sequence of Marinifilaceae bacterium strain SPP2, isolated from the Antarctic marine sediment.</title>
        <authorList>
            <person name="Watanabe M."/>
            <person name="Kojima H."/>
            <person name="Fukui M."/>
        </authorList>
    </citation>
    <scope>NUCLEOTIDE SEQUENCE [LARGE SCALE GENOMIC DNA]</scope>
    <source>
        <strain evidence="8 9">SPP2</strain>
    </source>
</reference>
<dbReference type="SMART" id="SM01133">
    <property type="entry name" value="DeoC"/>
    <property type="match status" value="1"/>
</dbReference>
<dbReference type="InterPro" id="IPR013785">
    <property type="entry name" value="Aldolase_TIM"/>
</dbReference>
<dbReference type="PANTHER" id="PTHR10889">
    <property type="entry name" value="DEOXYRIBOSE-PHOSPHATE ALDOLASE"/>
    <property type="match status" value="1"/>
</dbReference>
<dbReference type="OrthoDB" id="9778711at2"/>
<comment type="catalytic activity">
    <reaction evidence="6">
        <text>2-deoxy-D-ribose 5-phosphate = D-glyceraldehyde 3-phosphate + acetaldehyde</text>
        <dbReference type="Rhea" id="RHEA:12821"/>
        <dbReference type="ChEBI" id="CHEBI:15343"/>
        <dbReference type="ChEBI" id="CHEBI:59776"/>
        <dbReference type="ChEBI" id="CHEBI:62877"/>
        <dbReference type="EC" id="4.1.2.4"/>
    </reaction>
</comment>
<comment type="similarity">
    <text evidence="2">Belongs to the DeoC/FbaB aldolase family. DeoC type 2 subfamily.</text>
</comment>
<comment type="pathway">
    <text evidence="1">Carbohydrate degradation; 2-deoxy-D-ribose 1-phosphate degradation; D-glyceraldehyde 3-phosphate and acetaldehyde from 2-deoxy-alpha-D-ribose 1-phosphate: step 2/2.</text>
</comment>
<keyword evidence="5" id="KW-0704">Schiff base</keyword>
<evidence type="ECO:0000256" key="6">
    <source>
        <dbReference type="ARBA" id="ARBA00048791"/>
    </source>
</evidence>
<gene>
    <name evidence="8" type="ORF">ALGA_1777</name>
</gene>
<proteinExistence type="inferred from homology"/>
<reference evidence="9" key="2">
    <citation type="journal article" date="2020" name="Antonie Van Leeuwenhoek">
        <title>Labilibaculum antarcticum sp. nov., a novel facultative anaerobic, psychrotorelant bacterium isolated from marine sediment of Antarctica.</title>
        <authorList>
            <person name="Watanabe M."/>
            <person name="Kojima H."/>
            <person name="Fukui M."/>
        </authorList>
    </citation>
    <scope>NUCLEOTIDE SEQUENCE [LARGE SCALE GENOMIC DNA]</scope>
    <source>
        <strain evidence="9">SPP2</strain>
    </source>
</reference>
<sequence>MKKDILEILRSYDLKISDAEVKANVKSILDKDFEALYTIENLKKNFSFIDLTTLNSTDTHAKAKSFADNVNNFQNDFDMPNVAAICVYPYQVPTLNENLKAEGVRIASVAGVFPSSQSYVEVKALECKMAVEKGADDIDIVISIGAFLEGHYQTVFDEIVIQKEACGKAHLKVILETGELKTSENIRTASIIAMEAGADFIKTSTGKVPVNATLEAAYVMTQAIKEYFDRTGKMIGFKPAGGISTGKDAIEFFAISKSNLDENWLTNKYLRIGASSLANNLLKEIHFIETGEQKEIKYF</sequence>
<dbReference type="InterPro" id="IPR011343">
    <property type="entry name" value="DeoC"/>
</dbReference>
<accession>A0A1Y1CLL7</accession>
<evidence type="ECO:0000256" key="3">
    <source>
        <dbReference type="ARBA" id="ARBA00012515"/>
    </source>
</evidence>
<dbReference type="PIRSF" id="PIRSF001357">
    <property type="entry name" value="DeoC"/>
    <property type="match status" value="1"/>
</dbReference>
<evidence type="ECO:0000256" key="1">
    <source>
        <dbReference type="ARBA" id="ARBA00004816"/>
    </source>
</evidence>
<dbReference type="Gene3D" id="3.20.20.70">
    <property type="entry name" value="Aldolase class I"/>
    <property type="match status" value="1"/>
</dbReference>
<keyword evidence="9" id="KW-1185">Reference proteome</keyword>
<dbReference type="GO" id="GO:0016052">
    <property type="term" value="P:carbohydrate catabolic process"/>
    <property type="evidence" value="ECO:0007669"/>
    <property type="project" value="TreeGrafter"/>
</dbReference>
<dbReference type="PANTHER" id="PTHR10889:SF3">
    <property type="entry name" value="DEOXYRIBOSE-PHOSPHATE ALDOLASE"/>
    <property type="match status" value="1"/>
</dbReference>
<dbReference type="GO" id="GO:0005737">
    <property type="term" value="C:cytoplasm"/>
    <property type="evidence" value="ECO:0007669"/>
    <property type="project" value="InterPro"/>
</dbReference>
<name>A0A1Y1CLL7_9BACT</name>
<dbReference type="InterPro" id="IPR002915">
    <property type="entry name" value="DeoC/FbaB/LacD_aldolase"/>
</dbReference>
<keyword evidence="4" id="KW-0456">Lyase</keyword>
<dbReference type="GO" id="GO:0009264">
    <property type="term" value="P:deoxyribonucleotide catabolic process"/>
    <property type="evidence" value="ECO:0007669"/>
    <property type="project" value="UniProtKB-UniRule"/>
</dbReference>
<evidence type="ECO:0000313" key="8">
    <source>
        <dbReference type="EMBL" id="BAX80151.1"/>
    </source>
</evidence>
<dbReference type="KEGG" id="mbas:ALGA_1777"/>
<dbReference type="EC" id="4.1.2.4" evidence="3 7"/>
<protein>
    <recommendedName>
        <fullName evidence="3 7">Deoxyribose-phosphate aldolase</fullName>
        <ecNumber evidence="3 7">4.1.2.4</ecNumber>
    </recommendedName>
</protein>
<dbReference type="RefSeq" id="WP_096429021.1">
    <property type="nucleotide sequence ID" value="NZ_AP018042.1"/>
</dbReference>